<dbReference type="FunFam" id="3.40.50.300:FF:001099">
    <property type="entry name" value="Iron-sulfur cluster carrier protein"/>
    <property type="match status" value="1"/>
</dbReference>
<evidence type="ECO:0000256" key="5">
    <source>
        <dbReference type="ARBA" id="ARBA00022840"/>
    </source>
</evidence>
<evidence type="ECO:0000256" key="6">
    <source>
        <dbReference type="ARBA" id="ARBA00023004"/>
    </source>
</evidence>
<dbReference type="PANTHER" id="PTHR42961">
    <property type="entry name" value="IRON-SULFUR PROTEIN NUBPL"/>
    <property type="match status" value="1"/>
</dbReference>
<dbReference type="InterPro" id="IPR044304">
    <property type="entry name" value="NUBPL-like"/>
</dbReference>
<evidence type="ECO:0000313" key="12">
    <source>
        <dbReference type="Proteomes" id="UP000199139"/>
    </source>
</evidence>
<dbReference type="SUPFAM" id="SSF52540">
    <property type="entry name" value="P-loop containing nucleoside triphosphate hydrolases"/>
    <property type="match status" value="1"/>
</dbReference>
<keyword evidence="13" id="KW-1185">Reference proteome</keyword>
<organism evidence="11 12">
    <name type="scientific">Halolactibacillus miurensis</name>
    <dbReference type="NCBI Taxonomy" id="306541"/>
    <lineage>
        <taxon>Bacteria</taxon>
        <taxon>Bacillati</taxon>
        <taxon>Bacillota</taxon>
        <taxon>Bacilli</taxon>
        <taxon>Bacillales</taxon>
        <taxon>Bacillaceae</taxon>
        <taxon>Halolactibacillus</taxon>
    </lineage>
</organism>
<comment type="similarity">
    <text evidence="1">In the N-terminal section; belongs to the MIP18 family.</text>
</comment>
<protein>
    <recommendedName>
        <fullName evidence="8">Iron-sulfur cluster carrier protein</fullName>
    </recommendedName>
</protein>
<dbReference type="Gene3D" id="3.40.50.300">
    <property type="entry name" value="P-loop containing nucleotide triphosphate hydrolases"/>
    <property type="match status" value="1"/>
</dbReference>
<dbReference type="AlphaFoldDB" id="A0A1I6TT29"/>
<dbReference type="GO" id="GO:0140663">
    <property type="term" value="F:ATP-dependent FeS chaperone activity"/>
    <property type="evidence" value="ECO:0007669"/>
    <property type="project" value="InterPro"/>
</dbReference>
<dbReference type="Pfam" id="PF01883">
    <property type="entry name" value="FeS_assembly_P"/>
    <property type="match status" value="1"/>
</dbReference>
<dbReference type="InterPro" id="IPR002744">
    <property type="entry name" value="MIP18-like"/>
</dbReference>
<dbReference type="GO" id="GO:0005524">
    <property type="term" value="F:ATP binding"/>
    <property type="evidence" value="ECO:0007669"/>
    <property type="project" value="UniProtKB-UniRule"/>
</dbReference>
<evidence type="ECO:0000256" key="8">
    <source>
        <dbReference type="HAMAP-Rule" id="MF_02040"/>
    </source>
</evidence>
<dbReference type="InterPro" id="IPR033756">
    <property type="entry name" value="YlxH/NBP35"/>
</dbReference>
<evidence type="ECO:0000256" key="1">
    <source>
        <dbReference type="ARBA" id="ARBA00007352"/>
    </source>
</evidence>
<dbReference type="SUPFAM" id="SSF117916">
    <property type="entry name" value="Fe-S cluster assembly (FSCA) domain-like"/>
    <property type="match status" value="1"/>
</dbReference>
<dbReference type="GO" id="GO:0046872">
    <property type="term" value="F:metal ion binding"/>
    <property type="evidence" value="ECO:0007669"/>
    <property type="project" value="UniProtKB-KW"/>
</dbReference>
<evidence type="ECO:0000256" key="4">
    <source>
        <dbReference type="ARBA" id="ARBA00022741"/>
    </source>
</evidence>
<reference evidence="10 13" key="2">
    <citation type="submission" date="2019-07" db="EMBL/GenBank/DDBJ databases">
        <title>Whole genome shotgun sequence of Halolactibacillus miurensis NBRC 100873.</title>
        <authorList>
            <person name="Hosoyama A."/>
            <person name="Uohara A."/>
            <person name="Ohji S."/>
            <person name="Ichikawa N."/>
        </authorList>
    </citation>
    <scope>NUCLEOTIDE SEQUENCE [LARGE SCALE GENOMIC DNA]</scope>
    <source>
        <strain evidence="10 13">NBRC 100873</strain>
    </source>
</reference>
<sequence>MKKQQVMTILRPVQDPFIHKRFVETDAIKLVEVDETTGKVTIELALSQLNQPENDRLKKELTNKLIQAGASDVAIHFTQLPEEQLKKYPQYQVMMSPLLNGEAKTTFLAIASGKGGVGKSTITANLAANLARLGKKVGIIDADIYGFSIPHMMGVTKKPTLQGNKIIPVEAHGVKIMSMDFFVEGNDPVIWRGPRLGKMLNSFFIEVDWGELDYLLLDLPPGTGDMALNVHTTLPTSKEIIVTTPHETAAHVASRAGKMARNTNHEIVGVVENMSYFESQTTHEREYIFGKGGGEWLAKELTAPLLAEIPLGQPNNDNTGSIYAKDEVIGKIYYQMAEVVINEIENK</sequence>
<dbReference type="EMBL" id="FPAI01000017">
    <property type="protein sequence ID" value="SFS92228.1"/>
    <property type="molecule type" value="Genomic_DNA"/>
</dbReference>
<dbReference type="Pfam" id="PF10609">
    <property type="entry name" value="ParA"/>
    <property type="match status" value="1"/>
</dbReference>
<gene>
    <name evidence="10" type="primary">salA</name>
    <name evidence="10" type="ORF">HMI01_20850</name>
    <name evidence="11" type="ORF">SAMN05421668_11780</name>
</gene>
<dbReference type="Gene3D" id="3.30.300.130">
    <property type="entry name" value="Fe-S cluster assembly (FSCA)"/>
    <property type="match status" value="1"/>
</dbReference>
<evidence type="ECO:0000256" key="7">
    <source>
        <dbReference type="ARBA" id="ARBA00023014"/>
    </source>
</evidence>
<dbReference type="InterPro" id="IPR019591">
    <property type="entry name" value="Mrp/NBP35_ATP-bd"/>
</dbReference>
<keyword evidence="5 8" id="KW-0067">ATP-binding</keyword>
<evidence type="ECO:0000313" key="11">
    <source>
        <dbReference type="EMBL" id="SFS92228.1"/>
    </source>
</evidence>
<evidence type="ECO:0000313" key="13">
    <source>
        <dbReference type="Proteomes" id="UP000321773"/>
    </source>
</evidence>
<dbReference type="STRING" id="306541.SAMN05421668_11780"/>
<dbReference type="PANTHER" id="PTHR42961:SF2">
    <property type="entry name" value="IRON-SULFUR PROTEIN NUBPL"/>
    <property type="match status" value="1"/>
</dbReference>
<dbReference type="InterPro" id="IPR000808">
    <property type="entry name" value="Mrp-like_CS"/>
</dbReference>
<keyword evidence="7 8" id="KW-0411">Iron-sulfur</keyword>
<evidence type="ECO:0000256" key="2">
    <source>
        <dbReference type="ARBA" id="ARBA00008205"/>
    </source>
</evidence>
<name>A0A1I6TT29_9BACI</name>
<dbReference type="EMBL" id="BJWJ01000024">
    <property type="protein sequence ID" value="GEM05097.1"/>
    <property type="molecule type" value="Genomic_DNA"/>
</dbReference>
<comment type="subunit">
    <text evidence="8">Homodimer.</text>
</comment>
<dbReference type="CDD" id="cd02037">
    <property type="entry name" value="Mrp_NBP35"/>
    <property type="match status" value="1"/>
</dbReference>
<dbReference type="InterPro" id="IPR027417">
    <property type="entry name" value="P-loop_NTPase"/>
</dbReference>
<dbReference type="PROSITE" id="PS01215">
    <property type="entry name" value="MRP"/>
    <property type="match status" value="1"/>
</dbReference>
<dbReference type="GO" id="GO:0051539">
    <property type="term" value="F:4 iron, 4 sulfur cluster binding"/>
    <property type="evidence" value="ECO:0007669"/>
    <property type="project" value="TreeGrafter"/>
</dbReference>
<feature type="binding site" evidence="8">
    <location>
        <begin position="113"/>
        <end position="120"/>
    </location>
    <ligand>
        <name>ATP</name>
        <dbReference type="ChEBI" id="CHEBI:30616"/>
    </ligand>
</feature>
<keyword evidence="6 8" id="KW-0408">Iron</keyword>
<dbReference type="GO" id="GO:0016226">
    <property type="term" value="P:iron-sulfur cluster assembly"/>
    <property type="evidence" value="ECO:0007669"/>
    <property type="project" value="InterPro"/>
</dbReference>
<reference evidence="11 12" key="1">
    <citation type="submission" date="2016-10" db="EMBL/GenBank/DDBJ databases">
        <authorList>
            <person name="de Groot N.N."/>
        </authorList>
    </citation>
    <scope>NUCLEOTIDE SEQUENCE [LARGE SCALE GENOMIC DNA]</scope>
    <source>
        <strain evidence="11 12">DSM 17074</strain>
    </source>
</reference>
<comment type="function">
    <text evidence="8">Binds and transfers iron-sulfur (Fe-S) clusters to target apoproteins. Can hydrolyze ATP.</text>
</comment>
<evidence type="ECO:0000313" key="10">
    <source>
        <dbReference type="EMBL" id="GEM05097.1"/>
    </source>
</evidence>
<keyword evidence="4 8" id="KW-0547">Nucleotide-binding</keyword>
<evidence type="ECO:0000256" key="3">
    <source>
        <dbReference type="ARBA" id="ARBA00022723"/>
    </source>
</evidence>
<evidence type="ECO:0000259" key="9">
    <source>
        <dbReference type="Pfam" id="PF01883"/>
    </source>
</evidence>
<dbReference type="Proteomes" id="UP000321773">
    <property type="component" value="Unassembled WGS sequence"/>
</dbReference>
<dbReference type="HAMAP" id="MF_02040">
    <property type="entry name" value="Mrp_NBP35"/>
    <property type="match status" value="1"/>
</dbReference>
<dbReference type="Proteomes" id="UP000199139">
    <property type="component" value="Unassembled WGS sequence"/>
</dbReference>
<keyword evidence="8" id="KW-0378">Hydrolase</keyword>
<dbReference type="GO" id="GO:0016887">
    <property type="term" value="F:ATP hydrolysis activity"/>
    <property type="evidence" value="ECO:0007669"/>
    <property type="project" value="UniProtKB-UniRule"/>
</dbReference>
<proteinExistence type="inferred from homology"/>
<feature type="domain" description="MIP18 family-like" evidence="9">
    <location>
        <begin position="3"/>
        <end position="67"/>
    </location>
</feature>
<comment type="similarity">
    <text evidence="2">In the C-terminal section; belongs to the Mrp/NBP35 ATP-binding proteins family.</text>
</comment>
<dbReference type="InterPro" id="IPR034904">
    <property type="entry name" value="FSCA_dom_sf"/>
</dbReference>
<accession>A0A1I6TT29</accession>
<keyword evidence="3 8" id="KW-0479">Metal-binding</keyword>
<comment type="similarity">
    <text evidence="8">Belongs to the Mrp/NBP35 ATP-binding proteins family.</text>
</comment>